<reference evidence="7" key="1">
    <citation type="submission" date="2016-09" db="EMBL/GenBank/DDBJ databases">
        <title>Draft genome of thermotolerant cyanobacterium Desertifilum sp. strain IPPAS B-1220.</title>
        <authorList>
            <person name="Sinetova M.A."/>
            <person name="Bolakhan K."/>
            <person name="Zayadan B.K."/>
            <person name="Mironov K.S."/>
            <person name="Ustinova V."/>
            <person name="Kupriyanova E.V."/>
            <person name="Sidorov R.A."/>
            <person name="Skrypnik A.N."/>
            <person name="Gogoleva N.E."/>
            <person name="Gogolev Y.V."/>
            <person name="Los D.A."/>
        </authorList>
    </citation>
    <scope>NUCLEOTIDE SEQUENCE [LARGE SCALE GENOMIC DNA]</scope>
    <source>
        <strain evidence="7">IPPAS B-1220</strain>
    </source>
</reference>
<proteinExistence type="inferred from homology"/>
<feature type="transmembrane region" description="Helical" evidence="6">
    <location>
        <begin position="6"/>
        <end position="24"/>
    </location>
</feature>
<comment type="subcellular location">
    <subcellularLocation>
        <location evidence="1">Membrane</location>
    </subcellularLocation>
</comment>
<dbReference type="STRING" id="1781255.BH720_25300"/>
<evidence type="ECO:0000313" key="7">
    <source>
        <dbReference type="EMBL" id="OEJ72396.1"/>
    </source>
</evidence>
<dbReference type="AlphaFoldDB" id="A0A1E5QCK8"/>
<dbReference type="EMBL" id="MJGC01000132">
    <property type="protein sequence ID" value="OEJ72396.1"/>
    <property type="molecule type" value="Genomic_DNA"/>
</dbReference>
<organism evidence="7">
    <name type="scientific">Desertifilum tharense IPPAS B-1220</name>
    <dbReference type="NCBI Taxonomy" id="1781255"/>
    <lineage>
        <taxon>Bacteria</taxon>
        <taxon>Bacillati</taxon>
        <taxon>Cyanobacteriota</taxon>
        <taxon>Cyanophyceae</taxon>
        <taxon>Desertifilales</taxon>
        <taxon>Desertifilaceae</taxon>
        <taxon>Desertifilum</taxon>
    </lineage>
</organism>
<protein>
    <submittedName>
        <fullName evidence="7">Proteolipid membrane potential modulator</fullName>
    </submittedName>
</protein>
<evidence type="ECO:0000256" key="3">
    <source>
        <dbReference type="ARBA" id="ARBA00022692"/>
    </source>
</evidence>
<dbReference type="GO" id="GO:0016020">
    <property type="term" value="C:membrane"/>
    <property type="evidence" value="ECO:0007669"/>
    <property type="project" value="UniProtKB-SubCell"/>
</dbReference>
<keyword evidence="3 6" id="KW-0812">Transmembrane</keyword>
<dbReference type="RefSeq" id="WP_069970003.1">
    <property type="nucleotide sequence ID" value="NZ_CM124774.1"/>
</dbReference>
<gene>
    <name evidence="7" type="ORF">BH720_25300</name>
</gene>
<dbReference type="OrthoDB" id="9810121at2"/>
<dbReference type="PANTHER" id="PTHR21659">
    <property type="entry name" value="HYDROPHOBIC PROTEIN RCI2 LOW TEMPERATURE AND SALT RESPONSIVE PROTEIN LTI6 -RELATED"/>
    <property type="match status" value="1"/>
</dbReference>
<comment type="similarity">
    <text evidence="2">Belongs to the UPF0057 (PMP3) family.</text>
</comment>
<keyword evidence="5 6" id="KW-0472">Membrane</keyword>
<evidence type="ECO:0000256" key="4">
    <source>
        <dbReference type="ARBA" id="ARBA00022989"/>
    </source>
</evidence>
<evidence type="ECO:0000256" key="1">
    <source>
        <dbReference type="ARBA" id="ARBA00004370"/>
    </source>
</evidence>
<evidence type="ECO:0000256" key="2">
    <source>
        <dbReference type="ARBA" id="ARBA00009530"/>
    </source>
</evidence>
<dbReference type="Pfam" id="PF01679">
    <property type="entry name" value="Pmp3"/>
    <property type="match status" value="1"/>
</dbReference>
<evidence type="ECO:0000256" key="6">
    <source>
        <dbReference type="SAM" id="Phobius"/>
    </source>
</evidence>
<sequence>MSILRILLGILIPPLGIFLTYGVGPTLVINILLTLLGWIPGSIHAAWAIAKHYENLNPQSPQS</sequence>
<dbReference type="PANTHER" id="PTHR21659:SF42">
    <property type="entry name" value="UPF0057 MEMBRANE PROTEIN ZK632.10-RELATED"/>
    <property type="match status" value="1"/>
</dbReference>
<dbReference type="InterPro" id="IPR000612">
    <property type="entry name" value="PMP3"/>
</dbReference>
<evidence type="ECO:0000256" key="5">
    <source>
        <dbReference type="ARBA" id="ARBA00023136"/>
    </source>
</evidence>
<keyword evidence="4 6" id="KW-1133">Transmembrane helix</keyword>
<name>A0A1E5QCK8_9CYAN</name>
<accession>A0A1E5QCK8</accession>
<comment type="caution">
    <text evidence="7">The sequence shown here is derived from an EMBL/GenBank/DDBJ whole genome shotgun (WGS) entry which is preliminary data.</text>
</comment>